<evidence type="ECO:0000256" key="1">
    <source>
        <dbReference type="ARBA" id="ARBA00022553"/>
    </source>
</evidence>
<organism evidence="8 9">
    <name type="scientific">Paenibacillus barengoltzii J12</name>
    <dbReference type="NCBI Taxonomy" id="935846"/>
    <lineage>
        <taxon>Bacteria</taxon>
        <taxon>Bacillati</taxon>
        <taxon>Bacillota</taxon>
        <taxon>Bacilli</taxon>
        <taxon>Bacillales</taxon>
        <taxon>Paenibacillaceae</taxon>
        <taxon>Paenibacillus</taxon>
    </lineage>
</organism>
<dbReference type="SUPFAM" id="SSF52172">
    <property type="entry name" value="CheY-like"/>
    <property type="match status" value="1"/>
</dbReference>
<dbReference type="PROSITE" id="PS50043">
    <property type="entry name" value="HTH_LUXR_2"/>
    <property type="match status" value="1"/>
</dbReference>
<evidence type="ECO:0000256" key="2">
    <source>
        <dbReference type="ARBA" id="ARBA00023015"/>
    </source>
</evidence>
<evidence type="ECO:0000256" key="4">
    <source>
        <dbReference type="ARBA" id="ARBA00023163"/>
    </source>
</evidence>
<reference evidence="8 9" key="1">
    <citation type="submission" date="2017-04" db="EMBL/GenBank/DDBJ databases">
        <authorList>
            <person name="Varghese N."/>
            <person name="Submissions S."/>
        </authorList>
    </citation>
    <scope>NUCLEOTIDE SEQUENCE [LARGE SCALE GENOMIC DNA]</scope>
    <source>
        <strain evidence="8 9">J12</strain>
    </source>
</reference>
<keyword evidence="1 5" id="KW-0597">Phosphoprotein</keyword>
<dbReference type="InterPro" id="IPR039420">
    <property type="entry name" value="WalR-like"/>
</dbReference>
<keyword evidence="4" id="KW-0804">Transcription</keyword>
<dbReference type="InterPro" id="IPR016032">
    <property type="entry name" value="Sig_transdc_resp-reg_C-effctor"/>
</dbReference>
<keyword evidence="2" id="KW-0805">Transcription regulation</keyword>
<feature type="modified residue" description="4-aspartylphosphate" evidence="5">
    <location>
        <position position="56"/>
    </location>
</feature>
<evidence type="ECO:0000256" key="3">
    <source>
        <dbReference type="ARBA" id="ARBA00023125"/>
    </source>
</evidence>
<dbReference type="Proteomes" id="UP000192939">
    <property type="component" value="Unassembled WGS sequence"/>
</dbReference>
<dbReference type="InterPro" id="IPR058245">
    <property type="entry name" value="NreC/VraR/RcsB-like_REC"/>
</dbReference>
<dbReference type="EMBL" id="FXAE01000014">
    <property type="protein sequence ID" value="SMF19826.1"/>
    <property type="molecule type" value="Genomic_DNA"/>
</dbReference>
<evidence type="ECO:0000259" key="7">
    <source>
        <dbReference type="PROSITE" id="PS50110"/>
    </source>
</evidence>
<dbReference type="InterPro" id="IPR001789">
    <property type="entry name" value="Sig_transdc_resp-reg_receiver"/>
</dbReference>
<dbReference type="CDD" id="cd06170">
    <property type="entry name" value="LuxR_C_like"/>
    <property type="match status" value="1"/>
</dbReference>
<dbReference type="Pfam" id="PF00196">
    <property type="entry name" value="GerE"/>
    <property type="match status" value="1"/>
</dbReference>
<evidence type="ECO:0000313" key="9">
    <source>
        <dbReference type="Proteomes" id="UP000192939"/>
    </source>
</evidence>
<dbReference type="InterPro" id="IPR011006">
    <property type="entry name" value="CheY-like_superfamily"/>
</dbReference>
<dbReference type="PROSITE" id="PS00622">
    <property type="entry name" value="HTH_LUXR_1"/>
    <property type="match status" value="1"/>
</dbReference>
<dbReference type="InterPro" id="IPR000792">
    <property type="entry name" value="Tscrpt_reg_LuxR_C"/>
</dbReference>
<dbReference type="SMART" id="SM00421">
    <property type="entry name" value="HTH_LUXR"/>
    <property type="match status" value="1"/>
</dbReference>
<evidence type="ECO:0000259" key="6">
    <source>
        <dbReference type="PROSITE" id="PS50043"/>
    </source>
</evidence>
<evidence type="ECO:0000313" key="8">
    <source>
        <dbReference type="EMBL" id="SMF19826.1"/>
    </source>
</evidence>
<sequence length="211" mass="23068">MKSIQVVLVEDQLLILNSLKIILNATEDIEVVGTAMNGEEALSVLEQVQPDVVLMDVHMPIMDGLEATRLAKAKWPSLKIIMLTTLQTRDSVVGALEAGAEGYILKAIDPLDLAAAIRLVSRGETMISQEVAKLLFTGPKGGHLQPANEREALTEREMEILKCLSNGLTNSMIAEKLFLSEGTVRNYISSIYSKLNVHSRIEAINKAKGLF</sequence>
<dbReference type="SUPFAM" id="SSF46894">
    <property type="entry name" value="C-terminal effector domain of the bipartite response regulators"/>
    <property type="match status" value="1"/>
</dbReference>
<dbReference type="GeneID" id="43346440"/>
<comment type="caution">
    <text evidence="8">The sequence shown here is derived from an EMBL/GenBank/DDBJ whole genome shotgun (WGS) entry which is preliminary data.</text>
</comment>
<dbReference type="PROSITE" id="PS50110">
    <property type="entry name" value="RESPONSE_REGULATORY"/>
    <property type="match status" value="1"/>
</dbReference>
<dbReference type="CDD" id="cd17535">
    <property type="entry name" value="REC_NarL-like"/>
    <property type="match status" value="1"/>
</dbReference>
<gene>
    <name evidence="8" type="ORF">SAMN02744124_01796</name>
</gene>
<name>A0ABY1LWI1_9BACL</name>
<evidence type="ECO:0000256" key="5">
    <source>
        <dbReference type="PROSITE-ProRule" id="PRU00169"/>
    </source>
</evidence>
<dbReference type="PANTHER" id="PTHR43214:SF24">
    <property type="entry name" value="TRANSCRIPTIONAL REGULATORY PROTEIN NARL-RELATED"/>
    <property type="match status" value="1"/>
</dbReference>
<feature type="domain" description="Response regulatory" evidence="7">
    <location>
        <begin position="5"/>
        <end position="121"/>
    </location>
</feature>
<dbReference type="PRINTS" id="PR00038">
    <property type="entry name" value="HTHLUXR"/>
</dbReference>
<dbReference type="Gene3D" id="3.40.50.2300">
    <property type="match status" value="1"/>
</dbReference>
<dbReference type="RefSeq" id="WP_016313912.1">
    <property type="nucleotide sequence ID" value="NZ_FXAE01000014.1"/>
</dbReference>
<keyword evidence="9" id="KW-1185">Reference proteome</keyword>
<keyword evidence="3" id="KW-0238">DNA-binding</keyword>
<dbReference type="SMART" id="SM00448">
    <property type="entry name" value="REC"/>
    <property type="match status" value="1"/>
</dbReference>
<feature type="domain" description="HTH luxR-type" evidence="6">
    <location>
        <begin position="146"/>
        <end position="211"/>
    </location>
</feature>
<proteinExistence type="predicted"/>
<protein>
    <submittedName>
        <fullName evidence="8">Two component transcriptional regulator, LuxR family</fullName>
    </submittedName>
</protein>
<dbReference type="PANTHER" id="PTHR43214">
    <property type="entry name" value="TWO-COMPONENT RESPONSE REGULATOR"/>
    <property type="match status" value="1"/>
</dbReference>
<accession>A0ABY1LWI1</accession>
<dbReference type="Pfam" id="PF00072">
    <property type="entry name" value="Response_reg"/>
    <property type="match status" value="1"/>
</dbReference>